<proteinExistence type="predicted"/>
<name>A0ABX5WV37_9GAMM</name>
<accession>A0ABX5WV37</accession>
<dbReference type="EMBL" id="CP041614">
    <property type="protein sequence ID" value="QDO82960.1"/>
    <property type="molecule type" value="Genomic_DNA"/>
</dbReference>
<evidence type="ECO:0000313" key="1">
    <source>
        <dbReference type="EMBL" id="QDO82960.1"/>
    </source>
</evidence>
<organism evidence="1 2">
    <name type="scientific">Shewanella psychropiezotolerans</name>
    <dbReference type="NCBI Taxonomy" id="2593655"/>
    <lineage>
        <taxon>Bacteria</taxon>
        <taxon>Pseudomonadati</taxon>
        <taxon>Pseudomonadota</taxon>
        <taxon>Gammaproteobacteria</taxon>
        <taxon>Alteromonadales</taxon>
        <taxon>Shewanellaceae</taxon>
        <taxon>Shewanella</taxon>
    </lineage>
</organism>
<evidence type="ECO:0000313" key="2">
    <source>
        <dbReference type="Proteomes" id="UP000315947"/>
    </source>
</evidence>
<protein>
    <submittedName>
        <fullName evidence="1">Uncharacterized protein</fullName>
    </submittedName>
</protein>
<keyword evidence="2" id="KW-1185">Reference proteome</keyword>
<dbReference type="RefSeq" id="WP_144045345.1">
    <property type="nucleotide sequence ID" value="NZ_CP041614.1"/>
</dbReference>
<dbReference type="Proteomes" id="UP000315947">
    <property type="component" value="Chromosome"/>
</dbReference>
<sequence length="68" mass="7690">MTRHRDINSTLDPDTSQLSELFPVIVNSLLLKIASLELQLLQAKAELPRLGAISLLSDEERKMLNELF</sequence>
<reference evidence="1 2" key="1">
    <citation type="submission" date="2019-07" db="EMBL/GenBank/DDBJ databases">
        <title>Shewanella sp. YLB-06 whole genomic sequence.</title>
        <authorList>
            <person name="Yu L."/>
        </authorList>
    </citation>
    <scope>NUCLEOTIDE SEQUENCE [LARGE SCALE GENOMIC DNA]</scope>
    <source>
        <strain evidence="1 2">YLB-06</strain>
    </source>
</reference>
<gene>
    <name evidence="1" type="ORF">FM037_06615</name>
</gene>